<accession>A0A9Q0EDV6</accession>
<keyword evidence="2" id="KW-0472">Membrane</keyword>
<evidence type="ECO:0000256" key="2">
    <source>
        <dbReference type="SAM" id="Phobius"/>
    </source>
</evidence>
<evidence type="ECO:0000313" key="5">
    <source>
        <dbReference type="Proteomes" id="UP001148018"/>
    </source>
</evidence>
<sequence>LQPMFAVNLTLAKPMRLILAVSSPHHTYAAYSMNTDVHIYASSNSNTTFHGPANIHKEDLPADPEKLVDWAKQKFGGVTSFTTLRNPIKIDHTGREGTRLGSGDCVMEYEDQSLKHFMELTGSMGGSMGGEAEIHIINIPDSASLCNVSVHVDSEKAISLFLRGPQGTIWSFHNPRYTKLGLKLKPSDTLTDDSALAVQKRALEYFKAKSFTSYSEIQVKGSMIALMVTPKDPPAHQAPEVSTLTTTAMSHVPLLMQLFTAPDYRSALEPSTKVQSDKRVYAEISMNPLGSIVLTIRVISCSVRSQGLCPVVKGMPFILEECSPGLCPNSTRLSFSLEHLQELASTTWDLECSVKFCFSEKHQRHRGGKVSRFKGFRDTRKSPGRRMPDVLVPLAAMKCWPPGVTIEYTRVLTDGWCERCLAPWLFRADLNLQSRGSSPQDRFPIDDMESVFINFSSILKEVFGQLERETAPCCDFGLPAVLGVAFGGFLIGALLIGALWVVKIKTGYPTRLDVSATAMNLTVALRTERAHYRAASVLPLTAADGYRRLRLERAGLSALTCRLL</sequence>
<keyword evidence="2" id="KW-1133">Transmembrane helix</keyword>
<evidence type="ECO:0000256" key="1">
    <source>
        <dbReference type="ARBA" id="ARBA00023180"/>
    </source>
</evidence>
<comment type="caution">
    <text evidence="4">The sequence shown here is derived from an EMBL/GenBank/DDBJ whole genome shotgun (WGS) entry which is preliminary data.</text>
</comment>
<feature type="non-terminal residue" evidence="4">
    <location>
        <position position="564"/>
    </location>
</feature>
<dbReference type="AlphaFoldDB" id="A0A9Q0EDV6"/>
<dbReference type="InterPro" id="IPR058899">
    <property type="entry name" value="TGFBR3/Endoglin-like_N"/>
</dbReference>
<dbReference type="Pfam" id="PF26060">
    <property type="entry name" value="TGFBR3_N"/>
    <property type="match status" value="1"/>
</dbReference>
<proteinExistence type="predicted"/>
<reference evidence="4" key="1">
    <citation type="submission" date="2022-07" db="EMBL/GenBank/DDBJ databases">
        <title>Chromosome-level genome of Muraenolepis orangiensis.</title>
        <authorList>
            <person name="Kim J."/>
        </authorList>
    </citation>
    <scope>NUCLEOTIDE SEQUENCE</scope>
    <source>
        <strain evidence="4">KU_S4_2022</strain>
        <tissue evidence="4">Muscle</tissue>
    </source>
</reference>
<evidence type="ECO:0000259" key="3">
    <source>
        <dbReference type="Pfam" id="PF26060"/>
    </source>
</evidence>
<dbReference type="EMBL" id="JANIIK010000043">
    <property type="protein sequence ID" value="KAJ3604986.1"/>
    <property type="molecule type" value="Genomic_DNA"/>
</dbReference>
<evidence type="ECO:0000313" key="4">
    <source>
        <dbReference type="EMBL" id="KAJ3604986.1"/>
    </source>
</evidence>
<gene>
    <name evidence="4" type="ORF">NHX12_027037</name>
</gene>
<keyword evidence="5" id="KW-1185">Reference proteome</keyword>
<organism evidence="4 5">
    <name type="scientific">Muraenolepis orangiensis</name>
    <name type="common">Patagonian moray cod</name>
    <dbReference type="NCBI Taxonomy" id="630683"/>
    <lineage>
        <taxon>Eukaryota</taxon>
        <taxon>Metazoa</taxon>
        <taxon>Chordata</taxon>
        <taxon>Craniata</taxon>
        <taxon>Vertebrata</taxon>
        <taxon>Euteleostomi</taxon>
        <taxon>Actinopterygii</taxon>
        <taxon>Neopterygii</taxon>
        <taxon>Teleostei</taxon>
        <taxon>Neoteleostei</taxon>
        <taxon>Acanthomorphata</taxon>
        <taxon>Zeiogadaria</taxon>
        <taxon>Gadariae</taxon>
        <taxon>Gadiformes</taxon>
        <taxon>Muraenolepidoidei</taxon>
        <taxon>Muraenolepididae</taxon>
        <taxon>Muraenolepis</taxon>
    </lineage>
</organism>
<name>A0A9Q0EDV6_9TELE</name>
<protein>
    <recommendedName>
        <fullName evidence="3">TGFBR3/Endoglin-like N-terminal domain-containing protein</fullName>
    </recommendedName>
</protein>
<dbReference type="Proteomes" id="UP001148018">
    <property type="component" value="Unassembled WGS sequence"/>
</dbReference>
<feature type="domain" description="TGFBR3/Endoglin-like N-terminal" evidence="3">
    <location>
        <begin position="8"/>
        <end position="119"/>
    </location>
</feature>
<dbReference type="OrthoDB" id="10072329at2759"/>
<keyword evidence="2" id="KW-0812">Transmembrane</keyword>
<keyword evidence="1" id="KW-0325">Glycoprotein</keyword>
<feature type="transmembrane region" description="Helical" evidence="2">
    <location>
        <begin position="476"/>
        <end position="502"/>
    </location>
</feature>